<protein>
    <submittedName>
        <fullName evidence="1">Uncharacterized protein</fullName>
    </submittedName>
</protein>
<evidence type="ECO:0000313" key="2">
    <source>
        <dbReference type="Proteomes" id="UP001566132"/>
    </source>
</evidence>
<dbReference type="Proteomes" id="UP001566132">
    <property type="component" value="Unassembled WGS sequence"/>
</dbReference>
<dbReference type="EMBL" id="JBDJPC010000002">
    <property type="protein sequence ID" value="KAL1513320.1"/>
    <property type="molecule type" value="Genomic_DNA"/>
</dbReference>
<proteinExistence type="predicted"/>
<name>A0ABD1F9H1_HYPHA</name>
<sequence length="132" mass="14959">MEGEYGSVTKLNSLNDWRRTFKQFGFNKMIIQPVIQEENLRFCLRKYNRTNIVKIAGDMTGLTALILSGNREMTKQEVKMASLTRSPSALMTSIHSKRSETKYNGREIGNIRKPGPDNSVVDVVKSCANARM</sequence>
<keyword evidence="2" id="KW-1185">Reference proteome</keyword>
<dbReference type="AlphaFoldDB" id="A0ABD1F9H1"/>
<accession>A0ABD1F9H1</accession>
<comment type="caution">
    <text evidence="1">The sequence shown here is derived from an EMBL/GenBank/DDBJ whole genome shotgun (WGS) entry which is preliminary data.</text>
</comment>
<evidence type="ECO:0000313" key="1">
    <source>
        <dbReference type="EMBL" id="KAL1513320.1"/>
    </source>
</evidence>
<reference evidence="1 2" key="1">
    <citation type="submission" date="2024-05" db="EMBL/GenBank/DDBJ databases">
        <title>Genetic variation in Jamaican populations of the coffee berry borer (Hypothenemus hampei).</title>
        <authorList>
            <person name="Errbii M."/>
            <person name="Myrie A."/>
        </authorList>
    </citation>
    <scope>NUCLEOTIDE SEQUENCE [LARGE SCALE GENOMIC DNA]</scope>
    <source>
        <strain evidence="1">JA-Hopewell-2020-01-JO</strain>
        <tissue evidence="1">Whole body</tissue>
    </source>
</reference>
<organism evidence="1 2">
    <name type="scientific">Hypothenemus hampei</name>
    <name type="common">Coffee berry borer</name>
    <dbReference type="NCBI Taxonomy" id="57062"/>
    <lineage>
        <taxon>Eukaryota</taxon>
        <taxon>Metazoa</taxon>
        <taxon>Ecdysozoa</taxon>
        <taxon>Arthropoda</taxon>
        <taxon>Hexapoda</taxon>
        <taxon>Insecta</taxon>
        <taxon>Pterygota</taxon>
        <taxon>Neoptera</taxon>
        <taxon>Endopterygota</taxon>
        <taxon>Coleoptera</taxon>
        <taxon>Polyphaga</taxon>
        <taxon>Cucujiformia</taxon>
        <taxon>Curculionidae</taxon>
        <taxon>Scolytinae</taxon>
        <taxon>Hypothenemus</taxon>
    </lineage>
</organism>
<gene>
    <name evidence="1" type="ORF">ABEB36_002742</name>
</gene>